<evidence type="ECO:0000313" key="5">
    <source>
        <dbReference type="Proteomes" id="UP000027073"/>
    </source>
</evidence>
<dbReference type="PANTHER" id="PTHR15231:SF1">
    <property type="entry name" value="PHOSPHATIDYLINOSITOL N-ACETYLGLUCOSAMINYLTRANSFERASE SUBUNIT H"/>
    <property type="match status" value="1"/>
</dbReference>
<dbReference type="InParanoid" id="A0A067NYP4"/>
<proteinExistence type="inferred from homology"/>
<dbReference type="PANTHER" id="PTHR15231">
    <property type="entry name" value="PHOSPHATIDYLINOSITOL N-ACETYLGLUCOSAMINYLTRANSFERASE SUBUNIT H"/>
    <property type="match status" value="1"/>
</dbReference>
<dbReference type="FunCoup" id="A0A067NYP4">
    <property type="interactions" value="78"/>
</dbReference>
<reference evidence="5" key="1">
    <citation type="journal article" date="2014" name="Proc. Natl. Acad. Sci. U.S.A.">
        <title>Extensive sampling of basidiomycete genomes demonstrates inadequacy of the white-rot/brown-rot paradigm for wood decay fungi.</title>
        <authorList>
            <person name="Riley R."/>
            <person name="Salamov A.A."/>
            <person name="Brown D.W."/>
            <person name="Nagy L.G."/>
            <person name="Floudas D."/>
            <person name="Held B.W."/>
            <person name="Levasseur A."/>
            <person name="Lombard V."/>
            <person name="Morin E."/>
            <person name="Otillar R."/>
            <person name="Lindquist E.A."/>
            <person name="Sun H."/>
            <person name="LaButti K.M."/>
            <person name="Schmutz J."/>
            <person name="Jabbour D."/>
            <person name="Luo H."/>
            <person name="Baker S.E."/>
            <person name="Pisabarro A.G."/>
            <person name="Walton J.D."/>
            <person name="Blanchette R.A."/>
            <person name="Henrissat B."/>
            <person name="Martin F."/>
            <person name="Cullen D."/>
            <person name="Hibbett D.S."/>
            <person name="Grigoriev I.V."/>
        </authorList>
    </citation>
    <scope>NUCLEOTIDE SEQUENCE [LARGE SCALE GENOMIC DNA]</scope>
    <source>
        <strain evidence="5">PC15</strain>
    </source>
</reference>
<dbReference type="UniPathway" id="UPA00196"/>
<dbReference type="STRING" id="1137138.A0A067NYP4"/>
<comment type="similarity">
    <text evidence="2">Belongs to the PIGH family.</text>
</comment>
<feature type="domain" description="Phosphatidylinositol N-acetylglucosaminyltransferase subunit H conserved" evidence="3">
    <location>
        <begin position="94"/>
        <end position="163"/>
    </location>
</feature>
<dbReference type="GO" id="GO:0006506">
    <property type="term" value="P:GPI anchor biosynthetic process"/>
    <property type="evidence" value="ECO:0007669"/>
    <property type="project" value="UniProtKB-UniPathway"/>
</dbReference>
<dbReference type="AlphaFoldDB" id="A0A067NYP4"/>
<dbReference type="InterPro" id="IPR019328">
    <property type="entry name" value="PIGH-H_dom"/>
</dbReference>
<dbReference type="HOGENOM" id="CLU_114240_0_0_1"/>
<dbReference type="OrthoDB" id="6256716at2759"/>
<dbReference type="InterPro" id="IPR044215">
    <property type="entry name" value="PIG-H"/>
</dbReference>
<gene>
    <name evidence="4" type="ORF">PLEOSDRAFT_19998</name>
</gene>
<dbReference type="VEuPathDB" id="FungiDB:PLEOSDRAFT_19998"/>
<protein>
    <recommendedName>
        <fullName evidence="3">Phosphatidylinositol N-acetylglucosaminyltransferase subunit H conserved domain-containing protein</fullName>
    </recommendedName>
</protein>
<evidence type="ECO:0000256" key="2">
    <source>
        <dbReference type="ARBA" id="ARBA00009610"/>
    </source>
</evidence>
<evidence type="ECO:0000256" key="1">
    <source>
        <dbReference type="ARBA" id="ARBA00004687"/>
    </source>
</evidence>
<comment type="pathway">
    <text evidence="1">Glycolipid biosynthesis; glycosylphosphatidylinositol-anchor biosynthesis.</text>
</comment>
<evidence type="ECO:0000313" key="4">
    <source>
        <dbReference type="EMBL" id="KDQ33193.1"/>
    </source>
</evidence>
<dbReference type="EMBL" id="KL198004">
    <property type="protein sequence ID" value="KDQ33193.1"/>
    <property type="molecule type" value="Genomic_DNA"/>
</dbReference>
<dbReference type="Proteomes" id="UP000027073">
    <property type="component" value="Unassembled WGS sequence"/>
</dbReference>
<accession>A0A067NYP4</accession>
<organism evidence="4 5">
    <name type="scientific">Pleurotus ostreatus (strain PC15)</name>
    <name type="common">Oyster mushroom</name>
    <dbReference type="NCBI Taxonomy" id="1137138"/>
    <lineage>
        <taxon>Eukaryota</taxon>
        <taxon>Fungi</taxon>
        <taxon>Dikarya</taxon>
        <taxon>Basidiomycota</taxon>
        <taxon>Agaricomycotina</taxon>
        <taxon>Agaricomycetes</taxon>
        <taxon>Agaricomycetidae</taxon>
        <taxon>Agaricales</taxon>
        <taxon>Pleurotineae</taxon>
        <taxon>Pleurotaceae</taxon>
        <taxon>Pleurotus</taxon>
    </lineage>
</organism>
<name>A0A067NYP4_PLEO1</name>
<dbReference type="GO" id="GO:0000506">
    <property type="term" value="C:glycosylphosphatidylinositol-N-acetylglucosaminyltransferase (GPI-GnT) complex"/>
    <property type="evidence" value="ECO:0007669"/>
    <property type="project" value="InterPro"/>
</dbReference>
<sequence length="190" mass="21988">MNIYRPLASTHPQFTVLEFPGFKEYRVENWRLSRNGTGKIIHATSGLTWREACHAFILTYIWPKTSGSTLATIFIVLCCIWIIYSKCTQVLYESVIVMPSHGIQLETHRGLPPLRLAVSRRFIPFSTLQDIFIHEGLKRWDVRFYLAALRHVGNGHLNIDVCFPNVLPYFPVLLLTYQGIQEILDTKPRE</sequence>
<evidence type="ECO:0000259" key="3">
    <source>
        <dbReference type="Pfam" id="PF10181"/>
    </source>
</evidence>
<dbReference type="Pfam" id="PF10181">
    <property type="entry name" value="PIG-H"/>
    <property type="match status" value="1"/>
</dbReference>